<evidence type="ECO:0000256" key="1">
    <source>
        <dbReference type="ARBA" id="ARBA00004651"/>
    </source>
</evidence>
<sequence>MQNTLTKLSFLSLFFWSLVGFSQDMPNDVSEVITWSNKIEYSSCDEATIVFTVDQKDGWHVYAQVQPEGGISFPTYFEFKKSANYELIGKVKEYGTELHEGQFPEKIFPGKKAIFKQKIKIKSKTDFTLHVDYGYMACLEACFPPTDEFFDISVKGCKKNTQAAIEEVIDKTEEEVLIVEEIVTDLDSTNQDIKSPIGIEAYLLKTGENAYEYHFAPIPNKGWLFIVDPAKTTTTIKGNFTKEGELNLPKQTTDTTINGKQFTVYKAGFISKSFEIATEDTTQSIYGSLTFQAIGPDGEVFNANPHIAEIPVNKARIQKISDAAQTSYWGIFWLAFAGGLVALLTPCVFPMIPMTVSFFTKGSEDKKKGLFRGVMYGFFILLIYVLLSVPFHLIDSLNPNILNNIATNGPLNIFFFLMLFIFAMSFLGAFEIVLPAKWTNKADSKSDLGGLIGIFFMALTLALVSFSCTGPILGSLLANAAGGGAWNLTWGMAGFGVALGLPFALFAIFPSWLNTLPSSGGWLNNVKVVLGFLELAFAFKFLSNADLSVQAHLLEREVFIAIWIAIFAAMTLYLFGMYQTKHDSPIVGGLGTFRIIIATLSLMLTVYMIPGLFGAPLKLISAFPPPTSYSEIPYGIHGHAPEAEDGLPEGAEFEHNLMVFHNFDQAKKYADEVGKPLMIDFTGHNCVNCRKMEINVWSDEKVHQLMKENFVIASLPVDERINMPKAETSPYSGRELVTWGDKWSDMQSVLYKKNTQPQYIALDKGGNMMHTDATYRTHGTPEEFEEWLTTATKEFEKRGEALVIYGTGALALVE</sequence>
<dbReference type="GO" id="GO:0015035">
    <property type="term" value="F:protein-disulfide reductase activity"/>
    <property type="evidence" value="ECO:0007669"/>
    <property type="project" value="TreeGrafter"/>
</dbReference>
<gene>
    <name evidence="10" type="ORF">DNU06_02210</name>
</gene>
<keyword evidence="5 7" id="KW-1133">Transmembrane helix</keyword>
<evidence type="ECO:0000313" key="10">
    <source>
        <dbReference type="EMBL" id="PZE18664.1"/>
    </source>
</evidence>
<keyword evidence="11" id="KW-1185">Reference proteome</keyword>
<keyword evidence="6 7" id="KW-0472">Membrane</keyword>
<organism evidence="10 11">
    <name type="scientific">Putridiphycobacter roseus</name>
    <dbReference type="NCBI Taxonomy" id="2219161"/>
    <lineage>
        <taxon>Bacteria</taxon>
        <taxon>Pseudomonadati</taxon>
        <taxon>Bacteroidota</taxon>
        <taxon>Flavobacteriia</taxon>
        <taxon>Flavobacteriales</taxon>
        <taxon>Crocinitomicaceae</taxon>
        <taxon>Putridiphycobacter</taxon>
    </lineage>
</organism>
<evidence type="ECO:0000313" key="11">
    <source>
        <dbReference type="Proteomes" id="UP000249248"/>
    </source>
</evidence>
<feature type="transmembrane region" description="Helical" evidence="7">
    <location>
        <begin position="493"/>
        <end position="513"/>
    </location>
</feature>
<evidence type="ECO:0000256" key="7">
    <source>
        <dbReference type="SAM" id="Phobius"/>
    </source>
</evidence>
<dbReference type="Proteomes" id="UP000249248">
    <property type="component" value="Unassembled WGS sequence"/>
</dbReference>
<evidence type="ECO:0000256" key="8">
    <source>
        <dbReference type="SAM" id="SignalP"/>
    </source>
</evidence>
<feature type="transmembrane region" description="Helical" evidence="7">
    <location>
        <begin position="587"/>
        <end position="609"/>
    </location>
</feature>
<comment type="caution">
    <text evidence="10">The sequence shown here is derived from an EMBL/GenBank/DDBJ whole genome shotgun (WGS) entry which is preliminary data.</text>
</comment>
<dbReference type="GO" id="GO:0017004">
    <property type="term" value="P:cytochrome complex assembly"/>
    <property type="evidence" value="ECO:0007669"/>
    <property type="project" value="UniProtKB-KW"/>
</dbReference>
<dbReference type="OrthoDB" id="9811036at2"/>
<feature type="transmembrane region" description="Helical" evidence="7">
    <location>
        <begin position="558"/>
        <end position="575"/>
    </location>
</feature>
<evidence type="ECO:0000256" key="5">
    <source>
        <dbReference type="ARBA" id="ARBA00022989"/>
    </source>
</evidence>
<keyword evidence="8" id="KW-0732">Signal</keyword>
<evidence type="ECO:0000256" key="3">
    <source>
        <dbReference type="ARBA" id="ARBA00022692"/>
    </source>
</evidence>
<proteinExistence type="predicted"/>
<dbReference type="InterPro" id="IPR013766">
    <property type="entry name" value="Thioredoxin_domain"/>
</dbReference>
<evidence type="ECO:0000256" key="2">
    <source>
        <dbReference type="ARBA" id="ARBA00022475"/>
    </source>
</evidence>
<evidence type="ECO:0000259" key="9">
    <source>
        <dbReference type="PROSITE" id="PS51352"/>
    </source>
</evidence>
<keyword evidence="2" id="KW-1003">Cell membrane</keyword>
<dbReference type="SUPFAM" id="SSF52833">
    <property type="entry name" value="Thioredoxin-like"/>
    <property type="match status" value="1"/>
</dbReference>
<comment type="subcellular location">
    <subcellularLocation>
        <location evidence="1">Cell membrane</location>
        <topology evidence="1">Multi-pass membrane protein</topology>
    </subcellularLocation>
</comment>
<accession>A0A2W1N494</accession>
<reference evidence="10 11" key="1">
    <citation type="submission" date="2018-06" db="EMBL/GenBank/DDBJ databases">
        <title>The draft genome sequence of Crocinitomix sp. SM1701.</title>
        <authorList>
            <person name="Zhang X."/>
        </authorList>
    </citation>
    <scope>NUCLEOTIDE SEQUENCE [LARGE SCALE GENOMIC DNA]</scope>
    <source>
        <strain evidence="10 11">SM1701</strain>
    </source>
</reference>
<name>A0A2W1N494_9FLAO</name>
<evidence type="ECO:0000256" key="6">
    <source>
        <dbReference type="ARBA" id="ARBA00023136"/>
    </source>
</evidence>
<dbReference type="EMBL" id="QKSB01000001">
    <property type="protein sequence ID" value="PZE18664.1"/>
    <property type="molecule type" value="Genomic_DNA"/>
</dbReference>
<feature type="transmembrane region" description="Helical" evidence="7">
    <location>
        <begin position="328"/>
        <end position="352"/>
    </location>
</feature>
<feature type="chain" id="PRO_5016175768" description="Thioredoxin domain-containing protein" evidence="8">
    <location>
        <begin position="23"/>
        <end position="814"/>
    </location>
</feature>
<evidence type="ECO:0000256" key="4">
    <source>
        <dbReference type="ARBA" id="ARBA00022748"/>
    </source>
</evidence>
<dbReference type="GO" id="GO:0005886">
    <property type="term" value="C:plasma membrane"/>
    <property type="evidence" value="ECO:0007669"/>
    <property type="project" value="UniProtKB-SubCell"/>
</dbReference>
<dbReference type="AlphaFoldDB" id="A0A2W1N494"/>
<feature type="signal peptide" evidence="8">
    <location>
        <begin position="1"/>
        <end position="22"/>
    </location>
</feature>
<dbReference type="InterPro" id="IPR003834">
    <property type="entry name" value="Cyt_c_assmbl_TM_dom"/>
</dbReference>
<dbReference type="Pfam" id="PF02683">
    <property type="entry name" value="DsbD_TM"/>
    <property type="match status" value="1"/>
</dbReference>
<dbReference type="InterPro" id="IPR036249">
    <property type="entry name" value="Thioredoxin-like_sf"/>
</dbReference>
<dbReference type="Pfam" id="PF13899">
    <property type="entry name" value="Thioredoxin_7"/>
    <property type="match status" value="1"/>
</dbReference>
<dbReference type="GO" id="GO:0045454">
    <property type="term" value="P:cell redox homeostasis"/>
    <property type="evidence" value="ECO:0007669"/>
    <property type="project" value="TreeGrafter"/>
</dbReference>
<dbReference type="Gene3D" id="3.40.30.10">
    <property type="entry name" value="Glutaredoxin"/>
    <property type="match status" value="1"/>
</dbReference>
<dbReference type="PROSITE" id="PS51352">
    <property type="entry name" value="THIOREDOXIN_2"/>
    <property type="match status" value="1"/>
</dbReference>
<protein>
    <recommendedName>
        <fullName evidence="9">Thioredoxin domain-containing protein</fullName>
    </recommendedName>
</protein>
<feature type="transmembrane region" description="Helical" evidence="7">
    <location>
        <begin position="448"/>
        <end position="473"/>
    </location>
</feature>
<feature type="transmembrane region" description="Helical" evidence="7">
    <location>
        <begin position="525"/>
        <end position="543"/>
    </location>
</feature>
<feature type="domain" description="Thioredoxin" evidence="9">
    <location>
        <begin position="617"/>
        <end position="793"/>
    </location>
</feature>
<feature type="transmembrane region" description="Helical" evidence="7">
    <location>
        <begin position="413"/>
        <end position="436"/>
    </location>
</feature>
<dbReference type="PANTHER" id="PTHR32234:SF0">
    <property type="entry name" value="THIOL:DISULFIDE INTERCHANGE PROTEIN DSBD"/>
    <property type="match status" value="1"/>
</dbReference>
<dbReference type="RefSeq" id="WP_111061565.1">
    <property type="nucleotide sequence ID" value="NZ_JBHUCU010000007.1"/>
</dbReference>
<dbReference type="PANTHER" id="PTHR32234">
    <property type="entry name" value="THIOL:DISULFIDE INTERCHANGE PROTEIN DSBD"/>
    <property type="match status" value="1"/>
</dbReference>
<keyword evidence="3 7" id="KW-0812">Transmembrane</keyword>
<feature type="transmembrane region" description="Helical" evidence="7">
    <location>
        <begin position="373"/>
        <end position="393"/>
    </location>
</feature>
<keyword evidence="4" id="KW-0201">Cytochrome c-type biogenesis</keyword>